<feature type="region of interest" description="Disordered" evidence="3">
    <location>
        <begin position="149"/>
        <end position="174"/>
    </location>
</feature>
<dbReference type="AlphaFoldDB" id="A0A419SJN1"/>
<evidence type="ECO:0000313" key="4">
    <source>
        <dbReference type="EMBL" id="RKD24241.1"/>
    </source>
</evidence>
<name>A0A419SJN1_9BACL</name>
<dbReference type="EMBL" id="MCHY01000008">
    <property type="protein sequence ID" value="RKD24241.1"/>
    <property type="molecule type" value="Genomic_DNA"/>
</dbReference>
<dbReference type="Pfam" id="PF05130">
    <property type="entry name" value="FlgN"/>
    <property type="match status" value="1"/>
</dbReference>
<keyword evidence="2" id="KW-0175">Coiled coil</keyword>
<comment type="caution">
    <text evidence="4">The sequence shown here is derived from an EMBL/GenBank/DDBJ whole genome shotgun (WGS) entry which is preliminary data.</text>
</comment>
<keyword evidence="5" id="KW-1185">Reference proteome</keyword>
<evidence type="ECO:0008006" key="6">
    <source>
        <dbReference type="Google" id="ProtNLM"/>
    </source>
</evidence>
<accession>A0A419SJN1</accession>
<evidence type="ECO:0000256" key="1">
    <source>
        <dbReference type="ARBA" id="ARBA00022795"/>
    </source>
</evidence>
<sequence length="174" mass="20239">MGTGVSEMELIQDVVGVMEELNYVHQKLIDMEQLKTEALIQNNTSELVEYIHQQTKLARNVDTLEQKRQQFVEKWLAANNLVYQHLSLVDLIKMIPHHEAKQELSRLGEQLQTRMDELRNLNQSNQQLIEQSLSYINFTLRLAMNDPNDHLTYGRSKQPERTGSAQRGFFDSKA</sequence>
<dbReference type="GO" id="GO:0044780">
    <property type="term" value="P:bacterial-type flagellum assembly"/>
    <property type="evidence" value="ECO:0007669"/>
    <property type="project" value="InterPro"/>
</dbReference>
<feature type="coiled-coil region" evidence="2">
    <location>
        <begin position="101"/>
        <end position="131"/>
    </location>
</feature>
<keyword evidence="1" id="KW-1005">Bacterial flagellum biogenesis</keyword>
<gene>
    <name evidence="4" type="ORF">BEP19_07500</name>
</gene>
<protein>
    <recommendedName>
        <fullName evidence="6">Flagellar biosynthesis protein FlgN</fullName>
    </recommendedName>
</protein>
<proteinExistence type="predicted"/>
<reference evidence="4 5" key="1">
    <citation type="submission" date="2016-08" db="EMBL/GenBank/DDBJ databases">
        <title>Novel Firmicute Genomes.</title>
        <authorList>
            <person name="Poppleton D.I."/>
            <person name="Gribaldo S."/>
        </authorList>
    </citation>
    <scope>NUCLEOTIDE SEQUENCE [LARGE SCALE GENOMIC DNA]</scope>
    <source>
        <strain evidence="4 5">RAOx-1</strain>
    </source>
</reference>
<evidence type="ECO:0000256" key="3">
    <source>
        <dbReference type="SAM" id="MobiDB-lite"/>
    </source>
</evidence>
<organism evidence="4 5">
    <name type="scientific">Ammoniphilus oxalaticus</name>
    <dbReference type="NCBI Taxonomy" id="66863"/>
    <lineage>
        <taxon>Bacteria</taxon>
        <taxon>Bacillati</taxon>
        <taxon>Bacillota</taxon>
        <taxon>Bacilli</taxon>
        <taxon>Bacillales</taxon>
        <taxon>Paenibacillaceae</taxon>
        <taxon>Aneurinibacillus group</taxon>
        <taxon>Ammoniphilus</taxon>
    </lineage>
</organism>
<evidence type="ECO:0000313" key="5">
    <source>
        <dbReference type="Proteomes" id="UP000284219"/>
    </source>
</evidence>
<evidence type="ECO:0000256" key="2">
    <source>
        <dbReference type="SAM" id="Coils"/>
    </source>
</evidence>
<dbReference type="InterPro" id="IPR007809">
    <property type="entry name" value="FlgN-like"/>
</dbReference>
<dbReference type="SUPFAM" id="SSF140566">
    <property type="entry name" value="FlgN-like"/>
    <property type="match status" value="1"/>
</dbReference>
<dbReference type="Proteomes" id="UP000284219">
    <property type="component" value="Unassembled WGS sequence"/>
</dbReference>
<dbReference type="Gene3D" id="1.20.58.300">
    <property type="entry name" value="FlgN-like"/>
    <property type="match status" value="1"/>
</dbReference>
<dbReference type="InterPro" id="IPR036679">
    <property type="entry name" value="FlgN-like_sf"/>
</dbReference>